<evidence type="ECO:0000256" key="1">
    <source>
        <dbReference type="ARBA" id="ARBA00004123"/>
    </source>
</evidence>
<dbReference type="Pfam" id="PF04082">
    <property type="entry name" value="Fungal_trans"/>
    <property type="match status" value="1"/>
</dbReference>
<dbReference type="PANTHER" id="PTHR31001">
    <property type="entry name" value="UNCHARACTERIZED TRANSCRIPTIONAL REGULATORY PROTEIN"/>
    <property type="match status" value="1"/>
</dbReference>
<dbReference type="InterPro" id="IPR007219">
    <property type="entry name" value="XnlR_reg_dom"/>
</dbReference>
<reference evidence="4" key="1">
    <citation type="journal article" date="2022" name="New Phytol.">
        <title>Evolutionary transition to the ectomycorrhizal habit in the genomes of a hyperdiverse lineage of mushroom-forming fungi.</title>
        <authorList>
            <person name="Looney B."/>
            <person name="Miyauchi S."/>
            <person name="Morin E."/>
            <person name="Drula E."/>
            <person name="Courty P.E."/>
            <person name="Kohler A."/>
            <person name="Kuo A."/>
            <person name="LaButti K."/>
            <person name="Pangilinan J."/>
            <person name="Lipzen A."/>
            <person name="Riley R."/>
            <person name="Andreopoulos W."/>
            <person name="He G."/>
            <person name="Johnson J."/>
            <person name="Nolan M."/>
            <person name="Tritt A."/>
            <person name="Barry K.W."/>
            <person name="Grigoriev I.V."/>
            <person name="Nagy L.G."/>
            <person name="Hibbett D."/>
            <person name="Henrissat B."/>
            <person name="Matheny P.B."/>
            <person name="Labbe J."/>
            <person name="Martin F.M."/>
        </authorList>
    </citation>
    <scope>NUCLEOTIDE SEQUENCE</scope>
    <source>
        <strain evidence="4">BPL690</strain>
    </source>
</reference>
<dbReference type="GO" id="GO:0008270">
    <property type="term" value="F:zinc ion binding"/>
    <property type="evidence" value="ECO:0007669"/>
    <property type="project" value="InterPro"/>
</dbReference>
<name>A0AAD4MB49_9AGAM</name>
<dbReference type="GO" id="GO:0005634">
    <property type="term" value="C:nucleus"/>
    <property type="evidence" value="ECO:0007669"/>
    <property type="project" value="UniProtKB-SubCell"/>
</dbReference>
<evidence type="ECO:0000259" key="3">
    <source>
        <dbReference type="SMART" id="SM00906"/>
    </source>
</evidence>
<dbReference type="AlphaFoldDB" id="A0AAD4MB49"/>
<evidence type="ECO:0000313" key="5">
    <source>
        <dbReference type="Proteomes" id="UP001203297"/>
    </source>
</evidence>
<dbReference type="CDD" id="cd12148">
    <property type="entry name" value="fungal_TF_MHR"/>
    <property type="match status" value="1"/>
</dbReference>
<feature type="domain" description="Xylanolytic transcriptional activator regulatory" evidence="3">
    <location>
        <begin position="46"/>
        <end position="120"/>
    </location>
</feature>
<dbReference type="SMART" id="SM00906">
    <property type="entry name" value="Fungal_trans"/>
    <property type="match status" value="1"/>
</dbReference>
<proteinExistence type="predicted"/>
<evidence type="ECO:0000256" key="2">
    <source>
        <dbReference type="ARBA" id="ARBA00023242"/>
    </source>
</evidence>
<gene>
    <name evidence="4" type="ORF">B0F90DRAFT_491199</name>
</gene>
<sequence>MQQRLVDFSHSVLFTCTDYPLSSIERVQALILFSIYQWNEANAGESWYIATLAIRMAQTLSLNRDGTTTWRMRPEDAEIRRRLWWTLFTIDRCHSMEYRRPYIISEQHVDVALPMNLDQADVVDIPDLAGKTLEEPTDSLYHLYQSQFQKLSGHVWDQCFCVTLPTYRVVMDLEEQLRKFELELPMSLRYQTTQIAVARPYLSLQYQMLVSEEKDFDDLSPQDKKLSVFHKHARSICVAFSKRQLALLQLLQTSAEPGHLTWSGLTLIVFKSA</sequence>
<comment type="subcellular location">
    <subcellularLocation>
        <location evidence="1">Nucleus</location>
    </subcellularLocation>
</comment>
<evidence type="ECO:0000313" key="4">
    <source>
        <dbReference type="EMBL" id="KAI0306905.1"/>
    </source>
</evidence>
<keyword evidence="5" id="KW-1185">Reference proteome</keyword>
<dbReference type="PANTHER" id="PTHR31001:SF56">
    <property type="entry name" value="ZN(2)-C6 FUNGAL-TYPE DOMAIN-CONTAINING PROTEIN"/>
    <property type="match status" value="1"/>
</dbReference>
<dbReference type="GO" id="GO:0003677">
    <property type="term" value="F:DNA binding"/>
    <property type="evidence" value="ECO:0007669"/>
    <property type="project" value="InterPro"/>
</dbReference>
<comment type="caution">
    <text evidence="4">The sequence shown here is derived from an EMBL/GenBank/DDBJ whole genome shotgun (WGS) entry which is preliminary data.</text>
</comment>
<keyword evidence="2" id="KW-0539">Nucleus</keyword>
<protein>
    <submittedName>
        <fullName evidence="4">Fungal-specific transcription factor domain-containing protein</fullName>
    </submittedName>
</protein>
<organism evidence="4 5">
    <name type="scientific">Multifurca ochricompacta</name>
    <dbReference type="NCBI Taxonomy" id="376703"/>
    <lineage>
        <taxon>Eukaryota</taxon>
        <taxon>Fungi</taxon>
        <taxon>Dikarya</taxon>
        <taxon>Basidiomycota</taxon>
        <taxon>Agaricomycotina</taxon>
        <taxon>Agaricomycetes</taxon>
        <taxon>Russulales</taxon>
        <taxon>Russulaceae</taxon>
        <taxon>Multifurca</taxon>
    </lineage>
</organism>
<accession>A0AAD4MB49</accession>
<dbReference type="GO" id="GO:0006351">
    <property type="term" value="P:DNA-templated transcription"/>
    <property type="evidence" value="ECO:0007669"/>
    <property type="project" value="InterPro"/>
</dbReference>
<dbReference type="EMBL" id="WTXG01000002">
    <property type="protein sequence ID" value="KAI0306905.1"/>
    <property type="molecule type" value="Genomic_DNA"/>
</dbReference>
<dbReference type="InterPro" id="IPR050613">
    <property type="entry name" value="Sec_Metabolite_Reg"/>
</dbReference>
<dbReference type="Proteomes" id="UP001203297">
    <property type="component" value="Unassembled WGS sequence"/>
</dbReference>